<proteinExistence type="predicted"/>
<evidence type="ECO:0000313" key="2">
    <source>
        <dbReference type="Proteomes" id="UP001152759"/>
    </source>
</evidence>
<name>A0A9P0CD59_BEMTA</name>
<protein>
    <submittedName>
        <fullName evidence="1">Uncharacterized protein</fullName>
    </submittedName>
</protein>
<gene>
    <name evidence="1" type="ORF">BEMITA_LOCUS10680</name>
</gene>
<sequence length="326" mass="35232">MSGNKCCCDIQEQKCCEVNCRCALCRVYHRYTQCGRPSLNVMCCRGRWWKSPMKPKSKSITACVVDPNQNRDICNQGRDTCCTGRMGGGGGACCPANLGCKPSPPNAGCCPPPDCDPCNPCPKTCPAPCPVPCPPKMCCSRQNCCMKTITTSECGCKLPCCCPKPRPCAKSVSCCQLECQQKLCKCTYTPTFKCCPQNFPLSCCPKNSCCQTCTKDLPVCCTGNNSNNGCNNDCNSCCRYGSNYNPAQQPMSTYTGAPFDCTDLTCVKTPADPKPCNAEPCVKSSCSQPSCAKPFCENPSRTKSIVSLCKKASIYDKILKLIGLDY</sequence>
<dbReference type="EMBL" id="OU963867">
    <property type="protein sequence ID" value="CAH0774308.1"/>
    <property type="molecule type" value="Genomic_DNA"/>
</dbReference>
<evidence type="ECO:0000313" key="1">
    <source>
        <dbReference type="EMBL" id="CAH0774308.1"/>
    </source>
</evidence>
<dbReference type="AlphaFoldDB" id="A0A9P0CD59"/>
<organism evidence="1 2">
    <name type="scientific">Bemisia tabaci</name>
    <name type="common">Sweetpotato whitefly</name>
    <name type="synonym">Aleurodes tabaci</name>
    <dbReference type="NCBI Taxonomy" id="7038"/>
    <lineage>
        <taxon>Eukaryota</taxon>
        <taxon>Metazoa</taxon>
        <taxon>Ecdysozoa</taxon>
        <taxon>Arthropoda</taxon>
        <taxon>Hexapoda</taxon>
        <taxon>Insecta</taxon>
        <taxon>Pterygota</taxon>
        <taxon>Neoptera</taxon>
        <taxon>Paraneoptera</taxon>
        <taxon>Hemiptera</taxon>
        <taxon>Sternorrhyncha</taxon>
        <taxon>Aleyrodoidea</taxon>
        <taxon>Aleyrodidae</taxon>
        <taxon>Aleyrodinae</taxon>
        <taxon>Bemisia</taxon>
    </lineage>
</organism>
<reference evidence="1" key="1">
    <citation type="submission" date="2021-12" db="EMBL/GenBank/DDBJ databases">
        <authorList>
            <person name="King R."/>
        </authorList>
    </citation>
    <scope>NUCLEOTIDE SEQUENCE</scope>
</reference>
<keyword evidence="2" id="KW-1185">Reference proteome</keyword>
<dbReference type="Proteomes" id="UP001152759">
    <property type="component" value="Chromosome 6"/>
</dbReference>
<accession>A0A9P0CD59</accession>
<dbReference type="KEGG" id="btab:109042996"/>